<evidence type="ECO:0000256" key="1">
    <source>
        <dbReference type="SAM" id="Coils"/>
    </source>
</evidence>
<evidence type="ECO:0000259" key="3">
    <source>
        <dbReference type="Pfam" id="PF20155"/>
    </source>
</evidence>
<dbReference type="InterPro" id="IPR013491">
    <property type="entry name" value="Tape_meas_N"/>
</dbReference>
<feature type="compositionally biased region" description="Basic and acidic residues" evidence="2">
    <location>
        <begin position="547"/>
        <end position="556"/>
    </location>
</feature>
<keyword evidence="1" id="KW-0175">Coiled coil</keyword>
<dbReference type="EMBL" id="CP051461">
    <property type="protein sequence ID" value="QJC56136.1"/>
    <property type="molecule type" value="Genomic_DNA"/>
</dbReference>
<dbReference type="Proteomes" id="UP000502041">
    <property type="component" value="Chromosome"/>
</dbReference>
<protein>
    <recommendedName>
        <fullName evidence="3">Tape measure protein N-terminal domain-containing protein</fullName>
    </recommendedName>
</protein>
<feature type="region of interest" description="Disordered" evidence="2">
    <location>
        <begin position="547"/>
        <end position="566"/>
    </location>
</feature>
<name>A0A6H2H9H4_9BURK</name>
<sequence length="1611" mass="167832">MAAELEIKITADGKAVVVAAKQAENALQGIDSQAGKTGTALQGTSKSSEGLNAAMRKIDKSASDSGSGLNLLGKGAGLAATAIAAAGTAMAAGFVGKLISVQREFDALNSSLITVSGSSAAAAREMSWLKDFAKETPFGLAQATQGFVKMKALGLEPTKASLTSFGNTASAMGKDLNQMVEAVADAATGEFERLKEFGIKAKQEGDKVSLTFQGVTQTIGNNAAEITQYLTAIGNNEFAGAMAERTKTLDGAISGLSDSWSELFRTISASGVSQAMTNGIKGVDGYLVALTERMEAAKKSGAGMVGELNSGLGYIIARAPFDVLSGSANGLNGTLNLLTGGVTKLNTSVDLLPDSFKTSEVQAVAMAAKLKEAEADFVRLSAKFAQHSENIYIKSELYALGQYIEKLKEAQRQQAALVVYTDPRESQPSMTRGASYARWNEEEAKSLAALSAERMKASGVNKDFIASVKVHQDALRLGTETEVEATTAISALIKKRNEGSEAGKQAAKAEDAATAAVKAAISQYESLMLRLDERLALSRQELDAGRQLTEAEKEQSKITTQLDSDKNKLNATQRSATEAKLAEVKVEELLIQQQRTNLASKQELATEEYKRIAAIEGSLAGMTEQNKTMSEEIALLGLSESAQLYAANARQSSVIAIKEEHLARMQNTEFMGREQIALEEEIRLLKERQSLTYLKGQKSIAIEQAKEAKAEWTKFNDSIYQGLTDSLYRGFEAGKGFFQSFWDTIKNLFKTTVLKLSVQGVLTATGLSGLSSAANAANSGGSGFMDLLSTANSASGFNSGYLTNIGASSVGSLSSAGAQLYSKGFETLGNSMMSTANSLAQYSDVITQAGDVLGYAGALYSVSQGNYGAAAGAVIGTYFGGPIGAAIGSKIGEAIFGSRGNPTSSTGDAQIRFDAAGKETSRLDLSTVTQFRAIASQATDTLVVGLQKTYSDIAKTLGVATQASAFAFSGNTGRGGTSPNFNLTGGVGNSVFNSGETAVSDAAMQLAASRAVFASLQGSDLPRYLQGAFDGLSPASLSQAQLDGTIASAQALKVFNDALQAMPFESLKDLSYSATAGLIAAAGGLDALSGKLVSYYDNFYTAEEKRAQTVKNITSSLNDAGFTTSVEAIATMTREQFRALAESLDVTTDAGQKSYAALIGVAGVFAEITQVGSVAAKSVVTIADAYIRLTTILKTNEQIAQERIGLEGQLNALTDTAAQSLSRQRDALDGSNQALFDQVQAYSALNTAVDNALATVSRSIAAEKERVGIIRDSAQSSVTSITGVFTLLRDQIEQLYGSVSSTGAARALQGNSFINQALMEALSTGRLPDQQELSKAIAAARGGLDATEFATQFEADKAALVMAGKLSRLSDIAGPQLTAAERALQVAQDQLTALDAQMTLAQKQVDALNGINTSVLSVVDAMNGLASAIGAQAAAKAAVTQASGSLGAAGGGEGWANDSAYNHPSNVSVNSTDSALLQAAKLVYQSTQGGVSTAQFNAATAAVGGDIYAATGWNGDPESFRSMYGFAVGTNYVPQDMVAQIHEGEMIVPKAYNPSAGGKLGSNDRLEKLVEGLTAEVQRLQSIGATGNQNTRRTADAVNGNGEAPVLMVAA</sequence>
<evidence type="ECO:0000313" key="4">
    <source>
        <dbReference type="EMBL" id="QJC56136.1"/>
    </source>
</evidence>
<evidence type="ECO:0000313" key="5">
    <source>
        <dbReference type="Proteomes" id="UP000502041"/>
    </source>
</evidence>
<gene>
    <name evidence="4" type="ORF">HC248_01422</name>
</gene>
<keyword evidence="5" id="KW-1185">Reference proteome</keyword>
<dbReference type="Pfam" id="PF20155">
    <property type="entry name" value="TMP_3"/>
    <property type="match status" value="1"/>
</dbReference>
<dbReference type="RefSeq" id="WP_168921887.1">
    <property type="nucleotide sequence ID" value="NZ_CP051461.1"/>
</dbReference>
<evidence type="ECO:0000256" key="2">
    <source>
        <dbReference type="SAM" id="MobiDB-lite"/>
    </source>
</evidence>
<feature type="coiled-coil region" evidence="1">
    <location>
        <begin position="1377"/>
        <end position="1404"/>
    </location>
</feature>
<reference evidence="4 5" key="1">
    <citation type="submission" date="2020-04" db="EMBL/GenBank/DDBJ databases">
        <title>Complete genome of a Psychrophilic, Marine, Gas Vacuolate Bacterium Polaromonas vacuolata KCTC 22033T.</title>
        <authorList>
            <person name="Hwang K."/>
            <person name="Kim K.M."/>
        </authorList>
    </citation>
    <scope>NUCLEOTIDE SEQUENCE [LARGE SCALE GENOMIC DNA]</scope>
    <source>
        <strain evidence="4 5">KCTC 22033</strain>
    </source>
</reference>
<dbReference type="KEGG" id="pvac:HC248_01422"/>
<proteinExistence type="predicted"/>
<accession>A0A6H2H9H4</accession>
<organism evidence="4 5">
    <name type="scientific">Polaromonas vacuolata</name>
    <dbReference type="NCBI Taxonomy" id="37448"/>
    <lineage>
        <taxon>Bacteria</taxon>
        <taxon>Pseudomonadati</taxon>
        <taxon>Pseudomonadota</taxon>
        <taxon>Betaproteobacteria</taxon>
        <taxon>Burkholderiales</taxon>
        <taxon>Comamonadaceae</taxon>
        <taxon>Polaromonas</taxon>
    </lineage>
</organism>
<feature type="domain" description="Tape measure protein N-terminal" evidence="3">
    <location>
        <begin position="97"/>
        <end position="267"/>
    </location>
</feature>